<protein>
    <submittedName>
        <fullName evidence="2">Uncharacterized protein</fullName>
    </submittedName>
</protein>
<evidence type="ECO:0000256" key="1">
    <source>
        <dbReference type="SAM" id="MobiDB-lite"/>
    </source>
</evidence>
<dbReference type="EMBL" id="ML977323">
    <property type="protein sequence ID" value="KAF2115332.1"/>
    <property type="molecule type" value="Genomic_DNA"/>
</dbReference>
<reference evidence="2" key="1">
    <citation type="journal article" date="2020" name="Stud. Mycol.">
        <title>101 Dothideomycetes genomes: a test case for predicting lifestyles and emergence of pathogens.</title>
        <authorList>
            <person name="Haridas S."/>
            <person name="Albert R."/>
            <person name="Binder M."/>
            <person name="Bloem J."/>
            <person name="Labutti K."/>
            <person name="Salamov A."/>
            <person name="Andreopoulos B."/>
            <person name="Baker S."/>
            <person name="Barry K."/>
            <person name="Bills G."/>
            <person name="Bluhm B."/>
            <person name="Cannon C."/>
            <person name="Castanera R."/>
            <person name="Culley D."/>
            <person name="Daum C."/>
            <person name="Ezra D."/>
            <person name="Gonzalez J."/>
            <person name="Henrissat B."/>
            <person name="Kuo A."/>
            <person name="Liang C."/>
            <person name="Lipzen A."/>
            <person name="Lutzoni F."/>
            <person name="Magnuson J."/>
            <person name="Mondo S."/>
            <person name="Nolan M."/>
            <person name="Ohm R."/>
            <person name="Pangilinan J."/>
            <person name="Park H.-J."/>
            <person name="Ramirez L."/>
            <person name="Alfaro M."/>
            <person name="Sun H."/>
            <person name="Tritt A."/>
            <person name="Yoshinaga Y."/>
            <person name="Zwiers L.-H."/>
            <person name="Turgeon B."/>
            <person name="Goodwin S."/>
            <person name="Spatafora J."/>
            <person name="Crous P."/>
            <person name="Grigoriev I."/>
        </authorList>
    </citation>
    <scope>NUCLEOTIDE SEQUENCE</scope>
    <source>
        <strain evidence="2">CBS 627.86</strain>
    </source>
</reference>
<feature type="region of interest" description="Disordered" evidence="1">
    <location>
        <begin position="1"/>
        <end position="28"/>
    </location>
</feature>
<accession>A0A6A5Z7E2</accession>
<dbReference type="OrthoDB" id="4790878at2759"/>
<evidence type="ECO:0000313" key="2">
    <source>
        <dbReference type="EMBL" id="KAF2115332.1"/>
    </source>
</evidence>
<dbReference type="AlphaFoldDB" id="A0A6A5Z7E2"/>
<keyword evidence="3" id="KW-1185">Reference proteome</keyword>
<dbReference type="Proteomes" id="UP000799770">
    <property type="component" value="Unassembled WGS sequence"/>
</dbReference>
<sequence>MLRNNEEIVVDPMKLSGGDGDDESEARPRKLDEVKFLEQGRDLRYQSQPAINQLQFVNRQLRRETKGLALRLNGLIFERTTAASKRATVQFMDFYSGCPKPLLDCIRNVKIVTLCQVPNAKREPGKSSVV</sequence>
<evidence type="ECO:0000313" key="3">
    <source>
        <dbReference type="Proteomes" id="UP000799770"/>
    </source>
</evidence>
<name>A0A6A5Z7E2_9PLEO</name>
<organism evidence="2 3">
    <name type="scientific">Lophiotrema nucula</name>
    <dbReference type="NCBI Taxonomy" id="690887"/>
    <lineage>
        <taxon>Eukaryota</taxon>
        <taxon>Fungi</taxon>
        <taxon>Dikarya</taxon>
        <taxon>Ascomycota</taxon>
        <taxon>Pezizomycotina</taxon>
        <taxon>Dothideomycetes</taxon>
        <taxon>Pleosporomycetidae</taxon>
        <taxon>Pleosporales</taxon>
        <taxon>Lophiotremataceae</taxon>
        <taxon>Lophiotrema</taxon>
    </lineage>
</organism>
<proteinExistence type="predicted"/>
<gene>
    <name evidence="2" type="ORF">BDV96DRAFT_599687</name>
</gene>